<dbReference type="Pfam" id="PF00528">
    <property type="entry name" value="BPD_transp_1"/>
    <property type="match status" value="1"/>
</dbReference>
<keyword evidence="4" id="KW-0547">Nucleotide-binding</keyword>
<dbReference type="SUPFAM" id="SSF52540">
    <property type="entry name" value="P-loop containing nucleoside triphosphate hydrolases"/>
    <property type="match status" value="1"/>
</dbReference>
<evidence type="ECO:0000256" key="4">
    <source>
        <dbReference type="ARBA" id="ARBA00022741"/>
    </source>
</evidence>
<dbReference type="InterPro" id="IPR003593">
    <property type="entry name" value="AAA+_ATPase"/>
</dbReference>
<proteinExistence type="inferred from homology"/>
<comment type="caution">
    <text evidence="11">The sequence shown here is derived from an EMBL/GenBank/DDBJ whole genome shotgun (WGS) entry which is preliminary data.</text>
</comment>
<evidence type="ECO:0000313" key="11">
    <source>
        <dbReference type="EMBL" id="MDI5969078.1"/>
    </source>
</evidence>
<dbReference type="Gene3D" id="1.10.3720.10">
    <property type="entry name" value="MetI-like"/>
    <property type="match status" value="1"/>
</dbReference>
<dbReference type="GO" id="GO:0022857">
    <property type="term" value="F:transmembrane transporter activity"/>
    <property type="evidence" value="ECO:0007669"/>
    <property type="project" value="InterPro"/>
</dbReference>
<evidence type="ECO:0000256" key="5">
    <source>
        <dbReference type="ARBA" id="ARBA00022840"/>
    </source>
</evidence>
<gene>
    <name evidence="11" type="ORF">POF50_006910</name>
</gene>
<keyword evidence="7 8" id="KW-0472">Membrane</keyword>
<dbReference type="InterPro" id="IPR003439">
    <property type="entry name" value="ABC_transporter-like_ATP-bd"/>
</dbReference>
<dbReference type="Gene3D" id="3.40.50.300">
    <property type="entry name" value="P-loop containing nucleotide triphosphate hydrolases"/>
    <property type="match status" value="1"/>
</dbReference>
<dbReference type="PROSITE" id="PS50893">
    <property type="entry name" value="ABC_TRANSPORTER_2"/>
    <property type="match status" value="1"/>
</dbReference>
<organism evidence="11">
    <name type="scientific">Streptantibioticus silvisoli</name>
    <dbReference type="NCBI Taxonomy" id="2705255"/>
    <lineage>
        <taxon>Bacteria</taxon>
        <taxon>Bacillati</taxon>
        <taxon>Actinomycetota</taxon>
        <taxon>Actinomycetes</taxon>
        <taxon>Kitasatosporales</taxon>
        <taxon>Streptomycetaceae</taxon>
        <taxon>Streptantibioticus</taxon>
    </lineage>
</organism>
<dbReference type="InterPro" id="IPR050093">
    <property type="entry name" value="ABC_SmlMolc_Importer"/>
</dbReference>
<feature type="transmembrane region" description="Helical" evidence="8">
    <location>
        <begin position="47"/>
        <end position="70"/>
    </location>
</feature>
<dbReference type="SMART" id="SM00382">
    <property type="entry name" value="AAA"/>
    <property type="match status" value="1"/>
</dbReference>
<reference evidence="11" key="1">
    <citation type="submission" date="2023-05" db="EMBL/GenBank/DDBJ databases">
        <title>Streptantibioticus silvisoli sp. nov., acidotolerant actinomycetes 1 from pine litter.</title>
        <authorList>
            <person name="Swiecimska M."/>
            <person name="Golinska P."/>
            <person name="Sangal V."/>
            <person name="Wachnowicz B."/>
            <person name="Goodfellow M."/>
        </authorList>
    </citation>
    <scope>NUCLEOTIDE SEQUENCE</scope>
    <source>
        <strain evidence="11">SL13</strain>
    </source>
</reference>
<feature type="transmembrane region" description="Helical" evidence="8">
    <location>
        <begin position="122"/>
        <end position="141"/>
    </location>
</feature>
<evidence type="ECO:0000256" key="1">
    <source>
        <dbReference type="ARBA" id="ARBA00004141"/>
    </source>
</evidence>
<dbReference type="InterPro" id="IPR013611">
    <property type="entry name" value="Transp-assoc_OB_typ2"/>
</dbReference>
<evidence type="ECO:0000259" key="10">
    <source>
        <dbReference type="PROSITE" id="PS50928"/>
    </source>
</evidence>
<feature type="domain" description="ABC transmembrane type-1" evidence="10">
    <location>
        <begin position="45"/>
        <end position="241"/>
    </location>
</feature>
<dbReference type="EMBL" id="JABXJJ020000007">
    <property type="protein sequence ID" value="MDI5969078.1"/>
    <property type="molecule type" value="Genomic_DNA"/>
</dbReference>
<dbReference type="PANTHER" id="PTHR42781">
    <property type="entry name" value="SPERMIDINE/PUTRESCINE IMPORT ATP-BINDING PROTEIN POTA"/>
    <property type="match status" value="1"/>
</dbReference>
<dbReference type="InterPro" id="IPR035906">
    <property type="entry name" value="MetI-like_sf"/>
</dbReference>
<keyword evidence="3 8" id="KW-0812">Transmembrane</keyword>
<dbReference type="RefSeq" id="WP_271313374.1">
    <property type="nucleotide sequence ID" value="NZ_JABXJJ020000007.1"/>
</dbReference>
<dbReference type="Pfam" id="PF08402">
    <property type="entry name" value="TOBE_2"/>
    <property type="match status" value="1"/>
</dbReference>
<keyword evidence="6 8" id="KW-1133">Transmembrane helix</keyword>
<evidence type="ECO:0000256" key="7">
    <source>
        <dbReference type="ARBA" id="ARBA00023136"/>
    </source>
</evidence>
<feature type="domain" description="ABC transporter" evidence="9">
    <location>
        <begin position="252"/>
        <end position="491"/>
    </location>
</feature>
<dbReference type="PROSITE" id="PS00211">
    <property type="entry name" value="ABC_TRANSPORTER_1"/>
    <property type="match status" value="1"/>
</dbReference>
<keyword evidence="5 11" id="KW-0067">ATP-binding</keyword>
<dbReference type="AlphaFoldDB" id="A0AA90GVX7"/>
<evidence type="ECO:0000256" key="6">
    <source>
        <dbReference type="ARBA" id="ARBA00022989"/>
    </source>
</evidence>
<dbReference type="PANTHER" id="PTHR42781:SF4">
    <property type="entry name" value="SPERMIDINE_PUTRESCINE IMPORT ATP-BINDING PROTEIN POTA"/>
    <property type="match status" value="1"/>
</dbReference>
<comment type="subcellular location">
    <subcellularLocation>
        <location evidence="8">Cell membrane</location>
        <topology evidence="8">Multi-pass membrane protein</topology>
    </subcellularLocation>
    <subcellularLocation>
        <location evidence="1">Membrane</location>
        <topology evidence="1">Multi-pass membrane protein</topology>
    </subcellularLocation>
</comment>
<dbReference type="InterPro" id="IPR027417">
    <property type="entry name" value="P-loop_NTPase"/>
</dbReference>
<dbReference type="SUPFAM" id="SSF50331">
    <property type="entry name" value="MOP-like"/>
    <property type="match status" value="1"/>
</dbReference>
<dbReference type="GO" id="GO:0005524">
    <property type="term" value="F:ATP binding"/>
    <property type="evidence" value="ECO:0007669"/>
    <property type="project" value="UniProtKB-KW"/>
</dbReference>
<name>A0AA90GVX7_9ACTN</name>
<evidence type="ECO:0000256" key="8">
    <source>
        <dbReference type="RuleBase" id="RU363032"/>
    </source>
</evidence>
<dbReference type="CDD" id="cd06261">
    <property type="entry name" value="TM_PBP2"/>
    <property type="match status" value="1"/>
</dbReference>
<accession>A0AA90GVX7</accession>
<dbReference type="GO" id="GO:0016887">
    <property type="term" value="F:ATP hydrolysis activity"/>
    <property type="evidence" value="ECO:0007669"/>
    <property type="project" value="InterPro"/>
</dbReference>
<dbReference type="InterPro" id="IPR017871">
    <property type="entry name" value="ABC_transporter-like_CS"/>
</dbReference>
<dbReference type="SUPFAM" id="SSF161098">
    <property type="entry name" value="MetI-like"/>
    <property type="match status" value="1"/>
</dbReference>
<dbReference type="InterPro" id="IPR000515">
    <property type="entry name" value="MetI-like"/>
</dbReference>
<dbReference type="GO" id="GO:0043190">
    <property type="term" value="C:ATP-binding cassette (ABC) transporter complex"/>
    <property type="evidence" value="ECO:0007669"/>
    <property type="project" value="InterPro"/>
</dbReference>
<dbReference type="Pfam" id="PF00005">
    <property type="entry name" value="ABC_tran"/>
    <property type="match status" value="1"/>
</dbReference>
<evidence type="ECO:0000256" key="3">
    <source>
        <dbReference type="ARBA" id="ARBA00022692"/>
    </source>
</evidence>
<evidence type="ECO:0000256" key="2">
    <source>
        <dbReference type="ARBA" id="ARBA00022448"/>
    </source>
</evidence>
<keyword evidence="2 8" id="KW-0813">Transport</keyword>
<comment type="similarity">
    <text evidence="8">Belongs to the binding-protein-dependent transport system permease family.</text>
</comment>
<dbReference type="InterPro" id="IPR008995">
    <property type="entry name" value="Mo/tungstate-bd_C_term_dom"/>
</dbReference>
<protein>
    <submittedName>
        <fullName evidence="11">ATP-binding cassette domain-containing protein</fullName>
    </submittedName>
</protein>
<dbReference type="PROSITE" id="PS50928">
    <property type="entry name" value="ABC_TM1"/>
    <property type="match status" value="1"/>
</dbReference>
<sequence length="619" mass="64294">MRRTPLPWLGMLLLAYLLVPVAAFFVRLPGTDWKQAAAPGVGAALWLSVYTASIATLVIVVLGIPLGYLLARSRGRFAHLIGVAVQLPLALPPLISGILLIFVVGPYTRLGRLFGGGLTDSVTGIVLAQVFVAAPFLVIAARSAFAEVDPAAEEVAATLGHGRLARFARVALPGAAGGIRSGVLLSWLRAFGEFGATVVLAYNPNALPVFVYVQFSGSGLPGTTIPVLLTLGAALVVLLLADRRPGGRGLLRRRPSVLPQPVAPTAVAGPLLELSVRAHVGGFRLDVDHRAGARRLAILGPSGAGKSCTLRVIAGLLTPDAGHLRAGGADLLGVPAERRGIGYLPQDSSLLPRMRLADQITFGVGSDPAVAAFWARRLGIDGLLDRYPDQLSGGQRRRAAMARALARQPRILLFDEPFTGLDTPVREELRLLLRTVTRETGLTTVLVTHDPVDAAMLADEVVVMDGGRVLQAGPQREVFARPASPAVARLLGVRNLRLGHVRDGRLVDGDLTVTLAAPVPDGPATWCVRPEDVRIGVSPAPGRAPATGDAGYAGGADAPAVGAVVRDVIHLGAVAEVVAATPAGTELTAHVPALGAPAPGTAVRLTVPPGAVTTWPRGT</sequence>
<feature type="transmembrane region" description="Helical" evidence="8">
    <location>
        <begin position="77"/>
        <end position="102"/>
    </location>
</feature>
<feature type="transmembrane region" description="Helical" evidence="8">
    <location>
        <begin position="222"/>
        <end position="241"/>
    </location>
</feature>
<evidence type="ECO:0000259" key="9">
    <source>
        <dbReference type="PROSITE" id="PS50893"/>
    </source>
</evidence>